<gene>
    <name evidence="1" type="ORF">SAMN02745941_00503</name>
</gene>
<proteinExistence type="predicted"/>
<name>A0A1M5UEZ1_9CLOT</name>
<dbReference type="AlphaFoldDB" id="A0A1M5UEZ1"/>
<reference evidence="1 2" key="1">
    <citation type="submission" date="2016-11" db="EMBL/GenBank/DDBJ databases">
        <authorList>
            <person name="Jaros S."/>
            <person name="Januszkiewicz K."/>
            <person name="Wedrychowicz H."/>
        </authorList>
    </citation>
    <scope>NUCLEOTIDE SEQUENCE [LARGE SCALE GENOMIC DNA]</scope>
    <source>
        <strain evidence="1 2">DSM 6191</strain>
    </source>
</reference>
<evidence type="ECO:0000313" key="2">
    <source>
        <dbReference type="Proteomes" id="UP000184241"/>
    </source>
</evidence>
<evidence type="ECO:0000313" key="1">
    <source>
        <dbReference type="EMBL" id="SHH61602.1"/>
    </source>
</evidence>
<protein>
    <submittedName>
        <fullName evidence="1">Uncharacterized protein</fullName>
    </submittedName>
</protein>
<accession>A0A1M5UEZ1</accession>
<organism evidence="1 2">
    <name type="scientific">Clostridium intestinale DSM 6191</name>
    <dbReference type="NCBI Taxonomy" id="1121320"/>
    <lineage>
        <taxon>Bacteria</taxon>
        <taxon>Bacillati</taxon>
        <taxon>Bacillota</taxon>
        <taxon>Clostridia</taxon>
        <taxon>Eubacteriales</taxon>
        <taxon>Clostridiaceae</taxon>
        <taxon>Clostridium</taxon>
    </lineage>
</organism>
<dbReference type="Proteomes" id="UP000184241">
    <property type="component" value="Unassembled WGS sequence"/>
</dbReference>
<dbReference type="RefSeq" id="WP_021801952.1">
    <property type="nucleotide sequence ID" value="NZ_FQXU01000003.1"/>
</dbReference>
<sequence length="75" mass="8607">MNGMELIMKLQKKMQDPAFAEKFSRLANEISGIPGLQQEVMRISQISNERDREKALDRLPSKVKKSVTEMMKLLA</sequence>
<dbReference type="EMBL" id="FQXU01000003">
    <property type="protein sequence ID" value="SHH61602.1"/>
    <property type="molecule type" value="Genomic_DNA"/>
</dbReference>